<dbReference type="Pfam" id="PF05763">
    <property type="entry name" value="DUF835"/>
    <property type="match status" value="1"/>
</dbReference>
<sequence>MSKNYLASNMAYISYFKFLTETLLVIISTIWIYYILKHKHYTPLNQREHYPLLIGALLIWIGFITNLVNEFLPLLMELSQNAIIFSKIADDIFVFSGIATLTHYFYQRSKIEIKVQIKDGKNSPNLKPGGYIVSASKSFSIDYSKAVAITRNPEIYKNIGIPYIWISKVEGENAISPTNLPKLLHTMISLSKKHPGVTFIIDSVEYLALENGFESTFKFLISAKDHLMLNNSSLVLIIEDKAFKPNELALLKKEFKEIS</sequence>
<dbReference type="AlphaFoldDB" id="A0A5C0XQW2"/>
<keyword evidence="1" id="KW-1133">Transmembrane helix</keyword>
<evidence type="ECO:0000256" key="1">
    <source>
        <dbReference type="SAM" id="Phobius"/>
    </source>
</evidence>
<dbReference type="InterPro" id="IPR008553">
    <property type="entry name" value="DUF835"/>
</dbReference>
<keyword evidence="1" id="KW-0472">Membrane</keyword>
<gene>
    <name evidence="3" type="ORF">PFDSM3638_09380</name>
</gene>
<evidence type="ECO:0000313" key="4">
    <source>
        <dbReference type="Proteomes" id="UP000324354"/>
    </source>
</evidence>
<organism evidence="3 4">
    <name type="scientific">Pyrococcus furiosus (strain ATCC 43587 / DSM 3638 / JCM 8422 / Vc1)</name>
    <dbReference type="NCBI Taxonomy" id="186497"/>
    <lineage>
        <taxon>Archaea</taxon>
        <taxon>Methanobacteriati</taxon>
        <taxon>Methanobacteriota</taxon>
        <taxon>Thermococci</taxon>
        <taxon>Thermococcales</taxon>
        <taxon>Thermococcaceae</taxon>
        <taxon>Pyrococcus</taxon>
    </lineage>
</organism>
<keyword evidence="1" id="KW-0812">Transmembrane</keyword>
<dbReference type="Proteomes" id="UP000324354">
    <property type="component" value="Chromosome"/>
</dbReference>
<evidence type="ECO:0000259" key="2">
    <source>
        <dbReference type="Pfam" id="PF05763"/>
    </source>
</evidence>
<feature type="transmembrane region" description="Helical" evidence="1">
    <location>
        <begin position="88"/>
        <end position="106"/>
    </location>
</feature>
<dbReference type="EMBL" id="CP023154">
    <property type="protein sequence ID" value="QEK79463.1"/>
    <property type="molecule type" value="Genomic_DNA"/>
</dbReference>
<reference evidence="3 4" key="1">
    <citation type="submission" date="2017-08" db="EMBL/GenBank/DDBJ databases">
        <title>Resequencing and Reannotation of the genome of Pyrococcus furiosus type strain DSM3638.</title>
        <authorList>
            <person name="Reichelt R.M."/>
            <person name="Bunk B."/>
        </authorList>
    </citation>
    <scope>NUCLEOTIDE SEQUENCE [LARGE SCALE GENOMIC DNA]</scope>
    <source>
        <strain evidence="3 4">DSM 3638</strain>
    </source>
</reference>
<name>A0A5C0XQW2_PYRFU</name>
<proteinExistence type="predicted"/>
<feature type="transmembrane region" description="Helical" evidence="1">
    <location>
        <begin position="48"/>
        <end position="68"/>
    </location>
</feature>
<feature type="domain" description="DUF835" evidence="2">
    <location>
        <begin position="144"/>
        <end position="255"/>
    </location>
</feature>
<accession>A0A5C0XQW2</accession>
<protein>
    <submittedName>
        <fullName evidence="3">DUF835 domain-containing protein</fullName>
    </submittedName>
</protein>
<feature type="transmembrane region" description="Helical" evidence="1">
    <location>
        <begin position="12"/>
        <end position="36"/>
    </location>
</feature>
<evidence type="ECO:0000313" key="3">
    <source>
        <dbReference type="EMBL" id="QEK79463.1"/>
    </source>
</evidence>